<feature type="transmembrane region" description="Helical" evidence="7">
    <location>
        <begin position="126"/>
        <end position="147"/>
    </location>
</feature>
<evidence type="ECO:0000256" key="4">
    <source>
        <dbReference type="ARBA" id="ARBA00022989"/>
    </source>
</evidence>
<evidence type="ECO:0000256" key="3">
    <source>
        <dbReference type="ARBA" id="ARBA00022692"/>
    </source>
</evidence>
<sequence>MNKKRVGLLALVIVAIAAFYSFDLQQYVTRDFFLQLYVDDPLLTVGIFFLAYVAVTGLSLPGAALMTLIGGAIFGFWVGLLVISFASTIGATLAFLFSRALLQESVQKKFGSYLKTVNEGIEKDGAFYLFTLRLIPAIPFFIINLVMGLTPIRAWTFYWVSQVVLEKWNDQGDKSRWRSLDMQKVKTSDGRRVYKLVVEEGFFSYLINHVKCFFLASDYKKSMEEVLQTPTIEKSIKDRYVADVNTGVVPFVSQLQYQESLPAIAGRQNTNGQITSSTESTDDSDYETASNFSDVPDPLDVDEMGSADEVGREAHDDGYSESPVGDITAGADALDHELQQALALSRETQQSDEERRLARVQEDTEEAIRRSLESAPSTVDENDPDMALAIALSKDSKAVEMENIARQEQKASAILQKYNRDFVQTVRNGDCFYDGMVKLRGHSNIMALRNRSYQEGKKCLEGDGKLHFDPEIAFLFEEQIELLKRQGNYAEQIDVRLMAAKENCKIVVCDLNEKVSSIVAPDGELEEYPEKSLTEVMRLYPDAKLFVLDTQERHYMTGRKR</sequence>
<evidence type="ECO:0000256" key="6">
    <source>
        <dbReference type="SAM" id="MobiDB-lite"/>
    </source>
</evidence>
<comment type="caution">
    <text evidence="9">The sequence shown here is derived from an EMBL/GenBank/DDBJ whole genome shotgun (WGS) entry which is preliminary data.</text>
</comment>
<feature type="transmembrane region" description="Helical" evidence="7">
    <location>
        <begin position="76"/>
        <end position="97"/>
    </location>
</feature>
<dbReference type="Proteomes" id="UP000762676">
    <property type="component" value="Unassembled WGS sequence"/>
</dbReference>
<keyword evidence="4 7" id="KW-1133">Transmembrane helix</keyword>
<gene>
    <name evidence="9" type="ORF">ElyMa_003783100</name>
</gene>
<feature type="region of interest" description="Disordered" evidence="6">
    <location>
        <begin position="264"/>
        <end position="304"/>
    </location>
</feature>
<protein>
    <submittedName>
        <fullName evidence="9">Pyridine nucleotide-disulfide oxidoreductase</fullName>
    </submittedName>
</protein>
<accession>A0AAV4FD81</accession>
<evidence type="ECO:0000259" key="8">
    <source>
        <dbReference type="Pfam" id="PF09335"/>
    </source>
</evidence>
<dbReference type="PANTHER" id="PTHR12677:SF59">
    <property type="entry name" value="GOLGI APPARATUS MEMBRANE PROTEIN TVP38-RELATED"/>
    <property type="match status" value="1"/>
</dbReference>
<reference evidence="9 10" key="1">
    <citation type="journal article" date="2021" name="Elife">
        <title>Chloroplast acquisition without the gene transfer in kleptoplastic sea slugs, Plakobranchus ocellatus.</title>
        <authorList>
            <person name="Maeda T."/>
            <person name="Takahashi S."/>
            <person name="Yoshida T."/>
            <person name="Shimamura S."/>
            <person name="Takaki Y."/>
            <person name="Nagai Y."/>
            <person name="Toyoda A."/>
            <person name="Suzuki Y."/>
            <person name="Arimoto A."/>
            <person name="Ishii H."/>
            <person name="Satoh N."/>
            <person name="Nishiyama T."/>
            <person name="Hasebe M."/>
            <person name="Maruyama T."/>
            <person name="Minagawa J."/>
            <person name="Obokata J."/>
            <person name="Shigenobu S."/>
        </authorList>
    </citation>
    <scope>NUCLEOTIDE SEQUENCE [LARGE SCALE GENOMIC DNA]</scope>
</reference>
<feature type="transmembrane region" description="Helical" evidence="7">
    <location>
        <begin position="45"/>
        <end position="69"/>
    </location>
</feature>
<keyword evidence="3 7" id="KW-0812">Transmembrane</keyword>
<evidence type="ECO:0000256" key="2">
    <source>
        <dbReference type="ARBA" id="ARBA00022475"/>
    </source>
</evidence>
<organism evidence="9 10">
    <name type="scientific">Elysia marginata</name>
    <dbReference type="NCBI Taxonomy" id="1093978"/>
    <lineage>
        <taxon>Eukaryota</taxon>
        <taxon>Metazoa</taxon>
        <taxon>Spiralia</taxon>
        <taxon>Lophotrochozoa</taxon>
        <taxon>Mollusca</taxon>
        <taxon>Gastropoda</taxon>
        <taxon>Heterobranchia</taxon>
        <taxon>Euthyneura</taxon>
        <taxon>Panpulmonata</taxon>
        <taxon>Sacoglossa</taxon>
        <taxon>Placobranchoidea</taxon>
        <taxon>Plakobranchidae</taxon>
        <taxon>Elysia</taxon>
    </lineage>
</organism>
<dbReference type="EMBL" id="BMAT01007738">
    <property type="protein sequence ID" value="GFR70325.1"/>
    <property type="molecule type" value="Genomic_DNA"/>
</dbReference>
<keyword evidence="10" id="KW-1185">Reference proteome</keyword>
<name>A0AAV4FD81_9GAST</name>
<comment type="subcellular location">
    <subcellularLocation>
        <location evidence="1">Cell membrane</location>
        <topology evidence="1">Multi-pass membrane protein</topology>
    </subcellularLocation>
</comment>
<dbReference type="InterPro" id="IPR015414">
    <property type="entry name" value="TMEM64"/>
</dbReference>
<evidence type="ECO:0000256" key="5">
    <source>
        <dbReference type="ARBA" id="ARBA00023136"/>
    </source>
</evidence>
<evidence type="ECO:0000256" key="7">
    <source>
        <dbReference type="SAM" id="Phobius"/>
    </source>
</evidence>
<feature type="region of interest" description="Disordered" evidence="6">
    <location>
        <begin position="344"/>
        <end position="382"/>
    </location>
</feature>
<dbReference type="AlphaFoldDB" id="A0AAV4FD81"/>
<dbReference type="PANTHER" id="PTHR12677">
    <property type="entry name" value="GOLGI APPARATUS MEMBRANE PROTEIN TVP38-RELATED"/>
    <property type="match status" value="1"/>
</dbReference>
<keyword evidence="2" id="KW-1003">Cell membrane</keyword>
<evidence type="ECO:0000313" key="10">
    <source>
        <dbReference type="Proteomes" id="UP000762676"/>
    </source>
</evidence>
<keyword evidence="5 7" id="KW-0472">Membrane</keyword>
<feature type="domain" description="VTT" evidence="8">
    <location>
        <begin position="61"/>
        <end position="161"/>
    </location>
</feature>
<dbReference type="InterPro" id="IPR032816">
    <property type="entry name" value="VTT_dom"/>
</dbReference>
<evidence type="ECO:0000256" key="1">
    <source>
        <dbReference type="ARBA" id="ARBA00004651"/>
    </source>
</evidence>
<proteinExistence type="predicted"/>
<dbReference type="Pfam" id="PF09335">
    <property type="entry name" value="VTT_dom"/>
    <property type="match status" value="1"/>
</dbReference>
<dbReference type="GO" id="GO:0005886">
    <property type="term" value="C:plasma membrane"/>
    <property type="evidence" value="ECO:0007669"/>
    <property type="project" value="UniProtKB-SubCell"/>
</dbReference>
<evidence type="ECO:0000313" key="9">
    <source>
        <dbReference type="EMBL" id="GFR70325.1"/>
    </source>
</evidence>
<feature type="compositionally biased region" description="Basic and acidic residues" evidence="6">
    <location>
        <begin position="352"/>
        <end position="372"/>
    </location>
</feature>